<dbReference type="AlphaFoldDB" id="A0AAW1T6Z0"/>
<keyword evidence="2" id="KW-1185">Reference proteome</keyword>
<accession>A0AAW1T6Z0</accession>
<dbReference type="Proteomes" id="UP001485043">
    <property type="component" value="Unassembled WGS sequence"/>
</dbReference>
<proteinExistence type="predicted"/>
<reference evidence="1 2" key="1">
    <citation type="journal article" date="2024" name="Nat. Commun.">
        <title>Phylogenomics reveals the evolutionary origins of lichenization in chlorophyte algae.</title>
        <authorList>
            <person name="Puginier C."/>
            <person name="Libourel C."/>
            <person name="Otte J."/>
            <person name="Skaloud P."/>
            <person name="Haon M."/>
            <person name="Grisel S."/>
            <person name="Petersen M."/>
            <person name="Berrin J.G."/>
            <person name="Delaux P.M."/>
            <person name="Dal Grande F."/>
            <person name="Keller J."/>
        </authorList>
    </citation>
    <scope>NUCLEOTIDE SEQUENCE [LARGE SCALE GENOMIC DNA]</scope>
    <source>
        <strain evidence="1 2">SAG 2523</strain>
    </source>
</reference>
<evidence type="ECO:0000313" key="1">
    <source>
        <dbReference type="EMBL" id="KAK9864855.1"/>
    </source>
</evidence>
<name>A0AAW1T6Z0_9CHLO</name>
<comment type="caution">
    <text evidence="1">The sequence shown here is derived from an EMBL/GenBank/DDBJ whole genome shotgun (WGS) entry which is preliminary data.</text>
</comment>
<gene>
    <name evidence="1" type="ORF">WJX84_005740</name>
</gene>
<sequence length="94" mass="10473">MALDAPSSSSLSNDKIEALIARFEQYRISNDARVAATMASQRGVNDEMVRVRADVQSMKTVTEAALEQAKATNALMRNLSRHQSQSRRDADRFD</sequence>
<organism evidence="1 2">
    <name type="scientific">Apatococcus fuscideae</name>
    <dbReference type="NCBI Taxonomy" id="2026836"/>
    <lineage>
        <taxon>Eukaryota</taxon>
        <taxon>Viridiplantae</taxon>
        <taxon>Chlorophyta</taxon>
        <taxon>core chlorophytes</taxon>
        <taxon>Trebouxiophyceae</taxon>
        <taxon>Chlorellales</taxon>
        <taxon>Chlorellaceae</taxon>
        <taxon>Apatococcus</taxon>
    </lineage>
</organism>
<protein>
    <submittedName>
        <fullName evidence="1">Uncharacterized protein</fullName>
    </submittedName>
</protein>
<dbReference type="EMBL" id="JALJOV010000308">
    <property type="protein sequence ID" value="KAK9864855.1"/>
    <property type="molecule type" value="Genomic_DNA"/>
</dbReference>
<evidence type="ECO:0000313" key="2">
    <source>
        <dbReference type="Proteomes" id="UP001485043"/>
    </source>
</evidence>